<protein>
    <recommendedName>
        <fullName evidence="3">Immunity protein 51 of polymorphic toxin system</fullName>
    </recommendedName>
</protein>
<comment type="caution">
    <text evidence="1">The sequence shown here is derived from an EMBL/GenBank/DDBJ whole genome shotgun (WGS) entry which is preliminary data.</text>
</comment>
<sequence length="111" mass="11899">MSTRLIETTPGNFSLLLDAGATPADGAVFDAGHEPNGYFWEGVARFLVGTEAPGLKDRFAYDPEGSMFCAYGADREALEDLGMLLDEIAADPARMHDLITAAEADGHDFDD</sequence>
<dbReference type="RefSeq" id="WP_142704665.1">
    <property type="nucleotide sequence ID" value="NZ_VIRS01000007.1"/>
</dbReference>
<dbReference type="EMBL" id="VIRS01000007">
    <property type="protein sequence ID" value="TQS44683.1"/>
    <property type="molecule type" value="Genomic_DNA"/>
</dbReference>
<organism evidence="1 2">
    <name type="scientific">Cryptosporangium phraense</name>
    <dbReference type="NCBI Taxonomy" id="2593070"/>
    <lineage>
        <taxon>Bacteria</taxon>
        <taxon>Bacillati</taxon>
        <taxon>Actinomycetota</taxon>
        <taxon>Actinomycetes</taxon>
        <taxon>Cryptosporangiales</taxon>
        <taxon>Cryptosporangiaceae</taxon>
        <taxon>Cryptosporangium</taxon>
    </lineage>
</organism>
<dbReference type="InParanoid" id="A0A545ATP6"/>
<dbReference type="OrthoDB" id="8657476at2"/>
<dbReference type="AlphaFoldDB" id="A0A545ATP6"/>
<dbReference type="Proteomes" id="UP000317982">
    <property type="component" value="Unassembled WGS sequence"/>
</dbReference>
<evidence type="ECO:0008006" key="3">
    <source>
        <dbReference type="Google" id="ProtNLM"/>
    </source>
</evidence>
<evidence type="ECO:0000313" key="2">
    <source>
        <dbReference type="Proteomes" id="UP000317982"/>
    </source>
</evidence>
<dbReference type="Pfam" id="PF15595">
    <property type="entry name" value="Imm51"/>
    <property type="match status" value="1"/>
</dbReference>
<keyword evidence="2" id="KW-1185">Reference proteome</keyword>
<dbReference type="InterPro" id="IPR028956">
    <property type="entry name" value="Imm51"/>
</dbReference>
<evidence type="ECO:0000313" key="1">
    <source>
        <dbReference type="EMBL" id="TQS44683.1"/>
    </source>
</evidence>
<gene>
    <name evidence="1" type="ORF">FL583_11950</name>
</gene>
<reference evidence="1 2" key="1">
    <citation type="submission" date="2019-07" db="EMBL/GenBank/DDBJ databases">
        <title>Cryptosporangium phraense sp. nov., isolated from plant litter.</title>
        <authorList>
            <person name="Suriyachadkun C."/>
        </authorList>
    </citation>
    <scope>NUCLEOTIDE SEQUENCE [LARGE SCALE GENOMIC DNA]</scope>
    <source>
        <strain evidence="1 2">A-T 5661</strain>
    </source>
</reference>
<accession>A0A545ATP6</accession>
<proteinExistence type="predicted"/>
<name>A0A545ATP6_9ACTN</name>